<protein>
    <submittedName>
        <fullName evidence="2">Uncharacterized protein</fullName>
    </submittedName>
</protein>
<evidence type="ECO:0000313" key="3">
    <source>
        <dbReference type="Proteomes" id="UP001596317"/>
    </source>
</evidence>
<sequence length="44" mass="4796">MRRLPLLLTLGLLTAGTLTACTGTEETPPPCAWWCWTARPPCVP</sequence>
<keyword evidence="3" id="KW-1185">Reference proteome</keyword>
<proteinExistence type="predicted"/>
<keyword evidence="1" id="KW-0732">Signal</keyword>
<accession>A0ABW1ZLL0</accession>
<dbReference type="Proteomes" id="UP001596317">
    <property type="component" value="Unassembled WGS sequence"/>
</dbReference>
<dbReference type="PROSITE" id="PS51257">
    <property type="entry name" value="PROKAR_LIPOPROTEIN"/>
    <property type="match status" value="1"/>
</dbReference>
<organism evidence="2 3">
    <name type="scientific">Deinococcus multiflagellatus</name>
    <dbReference type="NCBI Taxonomy" id="1656887"/>
    <lineage>
        <taxon>Bacteria</taxon>
        <taxon>Thermotogati</taxon>
        <taxon>Deinococcota</taxon>
        <taxon>Deinococci</taxon>
        <taxon>Deinococcales</taxon>
        <taxon>Deinococcaceae</taxon>
        <taxon>Deinococcus</taxon>
    </lineage>
</organism>
<feature type="chain" id="PRO_5046242931" evidence="1">
    <location>
        <begin position="21"/>
        <end position="44"/>
    </location>
</feature>
<evidence type="ECO:0000313" key="2">
    <source>
        <dbReference type="EMBL" id="MFC6661708.1"/>
    </source>
</evidence>
<comment type="caution">
    <text evidence="2">The sequence shown here is derived from an EMBL/GenBank/DDBJ whole genome shotgun (WGS) entry which is preliminary data.</text>
</comment>
<evidence type="ECO:0000256" key="1">
    <source>
        <dbReference type="SAM" id="SignalP"/>
    </source>
</evidence>
<dbReference type="EMBL" id="JBHSWB010000001">
    <property type="protein sequence ID" value="MFC6661708.1"/>
    <property type="molecule type" value="Genomic_DNA"/>
</dbReference>
<dbReference type="RefSeq" id="WP_380057325.1">
    <property type="nucleotide sequence ID" value="NZ_JBHSWB010000001.1"/>
</dbReference>
<reference evidence="3" key="1">
    <citation type="journal article" date="2019" name="Int. J. Syst. Evol. Microbiol.">
        <title>The Global Catalogue of Microorganisms (GCM) 10K type strain sequencing project: providing services to taxonomists for standard genome sequencing and annotation.</title>
        <authorList>
            <consortium name="The Broad Institute Genomics Platform"/>
            <consortium name="The Broad Institute Genome Sequencing Center for Infectious Disease"/>
            <person name="Wu L."/>
            <person name="Ma J."/>
        </authorList>
    </citation>
    <scope>NUCLEOTIDE SEQUENCE [LARGE SCALE GENOMIC DNA]</scope>
    <source>
        <strain evidence="3">CCUG 63830</strain>
    </source>
</reference>
<gene>
    <name evidence="2" type="ORF">ACFP90_16255</name>
</gene>
<name>A0ABW1ZLL0_9DEIO</name>
<feature type="signal peptide" evidence="1">
    <location>
        <begin position="1"/>
        <end position="20"/>
    </location>
</feature>